<feature type="compositionally biased region" description="Acidic residues" evidence="1">
    <location>
        <begin position="1"/>
        <end position="11"/>
    </location>
</feature>
<dbReference type="InterPro" id="IPR024583">
    <property type="entry name" value="Na_trans_cytopl"/>
</dbReference>
<keyword evidence="4" id="KW-1185">Reference proteome</keyword>
<feature type="domain" description="Voltage-gated Na+ ion channel cytoplasmic" evidence="2">
    <location>
        <begin position="109"/>
        <end position="187"/>
    </location>
</feature>
<evidence type="ECO:0000259" key="2">
    <source>
        <dbReference type="Pfam" id="PF11933"/>
    </source>
</evidence>
<dbReference type="AlphaFoldDB" id="T1GH96"/>
<evidence type="ECO:0000256" key="1">
    <source>
        <dbReference type="SAM" id="MobiDB-lite"/>
    </source>
</evidence>
<accession>T1GH96</accession>
<organism evidence="3 4">
    <name type="scientific">Megaselia scalaris</name>
    <name type="common">Humpbacked fly</name>
    <name type="synonym">Phora scalaris</name>
    <dbReference type="NCBI Taxonomy" id="36166"/>
    <lineage>
        <taxon>Eukaryota</taxon>
        <taxon>Metazoa</taxon>
        <taxon>Ecdysozoa</taxon>
        <taxon>Arthropoda</taxon>
        <taxon>Hexapoda</taxon>
        <taxon>Insecta</taxon>
        <taxon>Pterygota</taxon>
        <taxon>Neoptera</taxon>
        <taxon>Endopterygota</taxon>
        <taxon>Diptera</taxon>
        <taxon>Brachycera</taxon>
        <taxon>Muscomorpha</taxon>
        <taxon>Platypezoidea</taxon>
        <taxon>Phoridae</taxon>
        <taxon>Megaseliini</taxon>
        <taxon>Megaselia</taxon>
    </lineage>
</organism>
<feature type="region of interest" description="Disordered" evidence="1">
    <location>
        <begin position="1"/>
        <end position="20"/>
    </location>
</feature>
<dbReference type="EnsemblMetazoa" id="MESCA002786-RA">
    <property type="protein sequence ID" value="MESCA002786-PA"/>
    <property type="gene ID" value="MESCA002786"/>
</dbReference>
<dbReference type="STRING" id="36166.T1GH96"/>
<reference evidence="4" key="1">
    <citation type="submission" date="2013-02" db="EMBL/GenBank/DDBJ databases">
        <authorList>
            <person name="Hughes D."/>
        </authorList>
    </citation>
    <scope>NUCLEOTIDE SEQUENCE</scope>
    <source>
        <strain>Durham</strain>
        <strain evidence="4">NC isolate 2 -- Noor lab</strain>
    </source>
</reference>
<dbReference type="EMBL" id="CAQQ02156504">
    <property type="status" value="NOT_ANNOTATED_CDS"/>
    <property type="molecule type" value="Genomic_DNA"/>
</dbReference>
<evidence type="ECO:0000313" key="4">
    <source>
        <dbReference type="Proteomes" id="UP000015102"/>
    </source>
</evidence>
<dbReference type="EMBL" id="CAQQ02156505">
    <property type="status" value="NOT_ANNOTATED_CDS"/>
    <property type="molecule type" value="Genomic_DNA"/>
</dbReference>
<dbReference type="Pfam" id="PF11933">
    <property type="entry name" value="Na_trans_cytopl"/>
    <property type="match status" value="1"/>
</dbReference>
<name>T1GH96_MEGSC</name>
<evidence type="ECO:0000313" key="3">
    <source>
        <dbReference type="EnsemblMetazoa" id="MESCA002786-PA"/>
    </source>
</evidence>
<dbReference type="HOGENOM" id="CLU_1140397_0_0_1"/>
<dbReference type="Proteomes" id="UP000015102">
    <property type="component" value="Unassembled WGS sequence"/>
</dbReference>
<dbReference type="EMBL" id="CAQQ02156503">
    <property type="status" value="NOT_ANNOTATED_CDS"/>
    <property type="molecule type" value="Genomic_DNA"/>
</dbReference>
<proteinExistence type="predicted"/>
<reference evidence="3" key="2">
    <citation type="submission" date="2015-06" db="UniProtKB">
        <authorList>
            <consortium name="EnsemblMetazoa"/>
        </authorList>
    </citation>
    <scope>IDENTIFICATION</scope>
</reference>
<sequence>KKAEEEEAAEEEALREAEEAAAAKAAKLEARAAQALADAEAALHPEIAKSPSDFSCHSYELFVGQEKGNDDNNKEKISLRSDGLESVGEMQKTHAIYASSTKVRKVSTTSLSLPGSPFNIRRGSRGSHQFTIRNGRGRYGGPVNDRKPLVLSTYLDAQEHLPYADDSNAVTPMSEENGTILVPMYYGNLGSSTQDINTAYLILFPFLFILKTGSRHSSYTSHQSRISYTSHGDLLGGLAGIGGN</sequence>
<protein>
    <recommendedName>
        <fullName evidence="2">Voltage-gated Na+ ion channel cytoplasmic domain-containing protein</fullName>
    </recommendedName>
</protein>